<dbReference type="InterPro" id="IPR042568">
    <property type="entry name" value="QSOX_FAD-bd_sf"/>
</dbReference>
<dbReference type="InterPro" id="IPR036774">
    <property type="entry name" value="ERV/ALR_sulphydryl_oxid_sf"/>
</dbReference>
<comment type="catalytic activity">
    <reaction evidence="7">
        <text>2 R'C(R)SH + O2 = R'C(R)S-S(R)CR' + H2O2</text>
        <dbReference type="Rhea" id="RHEA:17357"/>
        <dbReference type="ChEBI" id="CHEBI:15379"/>
        <dbReference type="ChEBI" id="CHEBI:16240"/>
        <dbReference type="ChEBI" id="CHEBI:16520"/>
        <dbReference type="ChEBI" id="CHEBI:17412"/>
        <dbReference type="EC" id="1.8.3.2"/>
    </reaction>
</comment>
<name>A0A7L0W0E5_ALELA</name>
<dbReference type="Pfam" id="PF18371">
    <property type="entry name" value="FAD_SOX"/>
    <property type="match status" value="1"/>
</dbReference>
<dbReference type="Gene3D" id="1.20.120.1960">
    <property type="entry name" value="QSOX sulfhydryl oxidase domain"/>
    <property type="match status" value="1"/>
</dbReference>
<proteinExistence type="inferred from homology"/>
<dbReference type="Pfam" id="PF04777">
    <property type="entry name" value="Evr1_Alr"/>
    <property type="match status" value="1"/>
</dbReference>
<evidence type="ECO:0000256" key="3">
    <source>
        <dbReference type="ARBA" id="ARBA00022729"/>
    </source>
</evidence>
<dbReference type="SUPFAM" id="SSF69000">
    <property type="entry name" value="FAD-dependent thiol oxidase"/>
    <property type="match status" value="1"/>
</dbReference>
<dbReference type="Gene3D" id="3.40.30.10">
    <property type="entry name" value="Glutaredoxin"/>
    <property type="match status" value="2"/>
</dbReference>
<dbReference type="SUPFAM" id="SSF52833">
    <property type="entry name" value="Thioredoxin-like"/>
    <property type="match status" value="1"/>
</dbReference>
<accession>A0A7L0W0E5</accession>
<dbReference type="InterPro" id="IPR041269">
    <property type="entry name" value="QSOX_Trx1"/>
</dbReference>
<comment type="function">
    <text evidence="7">Catalyzes the oxidation of sulfhydryl groups in peptide and protein thiols to disulfides with the reduction of oxygen to hydrogen peroxide.</text>
</comment>
<dbReference type="AlphaFoldDB" id="A0A7L0W0E5"/>
<protein>
    <recommendedName>
        <fullName evidence="7">Sulfhydryl oxidase</fullName>
        <ecNumber evidence="7">1.8.3.2</ecNumber>
    </recommendedName>
</protein>
<dbReference type="GO" id="GO:0016971">
    <property type="term" value="F:flavin-dependent sulfhydryl oxidase activity"/>
    <property type="evidence" value="ECO:0007669"/>
    <property type="project" value="InterPro"/>
</dbReference>
<reference evidence="10 11" key="1">
    <citation type="submission" date="2019-09" db="EMBL/GenBank/DDBJ databases">
        <title>Bird 10,000 Genomes (B10K) Project - Family phase.</title>
        <authorList>
            <person name="Zhang G."/>
        </authorList>
    </citation>
    <scope>NUCLEOTIDE SEQUENCE [LARGE SCALE GENOMIC DNA]</scope>
    <source>
        <strain evidence="10">B10K-DU-001-39</strain>
        <tissue evidence="10">Muscle</tissue>
    </source>
</reference>
<keyword evidence="2 7" id="KW-0285">Flavoprotein</keyword>
<feature type="transmembrane region" description="Helical" evidence="7">
    <location>
        <begin position="592"/>
        <end position="611"/>
    </location>
</feature>
<feature type="region of interest" description="Disordered" evidence="8">
    <location>
        <begin position="473"/>
        <end position="494"/>
    </location>
</feature>
<dbReference type="InterPro" id="IPR036249">
    <property type="entry name" value="Thioredoxin-like_sf"/>
</dbReference>
<dbReference type="OrthoDB" id="59470at2759"/>
<dbReference type="FunFam" id="1.20.120.1960:FF:000001">
    <property type="entry name" value="Sulfhydryl oxidase"/>
    <property type="match status" value="1"/>
</dbReference>
<evidence type="ECO:0000313" key="11">
    <source>
        <dbReference type="Proteomes" id="UP000562322"/>
    </source>
</evidence>
<comment type="similarity">
    <text evidence="7">Belongs to the quiescin-sulfhydryl oxidase (QSOX) family.</text>
</comment>
<evidence type="ECO:0000313" key="10">
    <source>
        <dbReference type="EMBL" id="NXL84524.1"/>
    </source>
</evidence>
<keyword evidence="4 7" id="KW-0274">FAD</keyword>
<evidence type="ECO:0000256" key="6">
    <source>
        <dbReference type="ARBA" id="ARBA00023157"/>
    </source>
</evidence>
<feature type="domain" description="ERV/ALR sulfhydryl oxidase" evidence="9">
    <location>
        <begin position="312"/>
        <end position="415"/>
    </location>
</feature>
<evidence type="ECO:0000256" key="5">
    <source>
        <dbReference type="ARBA" id="ARBA00023002"/>
    </source>
</evidence>
<dbReference type="FunFam" id="1.20.120.310:FF:000001">
    <property type="entry name" value="Sulfhydryl oxidase"/>
    <property type="match status" value="1"/>
</dbReference>
<evidence type="ECO:0000256" key="8">
    <source>
        <dbReference type="SAM" id="MobiDB-lite"/>
    </source>
</evidence>
<keyword evidence="3" id="KW-0732">Signal</keyword>
<keyword evidence="5 7" id="KW-0560">Oxidoreductase</keyword>
<dbReference type="FunFam" id="3.40.30.10:FF:000080">
    <property type="entry name" value="Sulfhydryl oxidase"/>
    <property type="match status" value="1"/>
</dbReference>
<evidence type="ECO:0000256" key="2">
    <source>
        <dbReference type="ARBA" id="ARBA00022630"/>
    </source>
</evidence>
<evidence type="ECO:0000259" key="9">
    <source>
        <dbReference type="PROSITE" id="PS51324"/>
    </source>
</evidence>
<dbReference type="InterPro" id="IPR039798">
    <property type="entry name" value="Sulfhydryl_oxidase"/>
</dbReference>
<dbReference type="PANTHER" id="PTHR22897:SF6">
    <property type="entry name" value="SULFHYDRYL OXIDASE 1"/>
    <property type="match status" value="1"/>
</dbReference>
<dbReference type="EC" id="1.8.3.2" evidence="7"/>
<evidence type="ECO:0000256" key="4">
    <source>
        <dbReference type="ARBA" id="ARBA00022827"/>
    </source>
</evidence>
<evidence type="ECO:0000256" key="1">
    <source>
        <dbReference type="ARBA" id="ARBA00001974"/>
    </source>
</evidence>
<evidence type="ECO:0000256" key="7">
    <source>
        <dbReference type="RuleBase" id="RU371123"/>
    </source>
</evidence>
<comment type="caution">
    <text evidence="10">The sequence shown here is derived from an EMBL/GenBank/DDBJ whole genome shotgun (WGS) entry which is preliminary data.</text>
</comment>
<keyword evidence="7" id="KW-1133">Transmembrane helix</keyword>
<dbReference type="InterPro" id="IPR040986">
    <property type="entry name" value="QSOX_FAD-bd_dom"/>
</dbReference>
<dbReference type="PANTHER" id="PTHR22897">
    <property type="entry name" value="QUIESCIN Q6-RELATED SULFHYDRYL OXIDASE"/>
    <property type="match status" value="1"/>
</dbReference>
<sequence>EWRPAVMLAALDCADEANQQVCADFGITGFPTLKFFRAFSKKAEDGIRIANPTASIADLRRAIITNLEQSRDAWPPACPPLEPASAEEVRGFFRRNPERYLALIFEKSNSFVGREVALDLLQYENVAVRRVLSSEDELVEKFGVTAFPSAYLLHRNGSFFRLPVHAEARSFYTYYLRTLSGVTRGSYRLNVTGSAVNESRASQPVRADRSKVYMADLESALHYSLRVEAGRPAVLAGAQLAALKCYVAVLAKYFPGRPSVQTYLRSLDSWLQNWTEPELPRSALKEAVKNKEDASPPAVLPTNITWVACRGSEPHFRGYPCGLWVLFHLLTVQAAQGGPDKELPLEVLGTMRCYIKHFFGCQECAQHFEAMAAKSMDQVKGRDEAVLWLWSHHNEVNARLAGGDTEDPQFPKLQWPTPDMCPQCHREERGVHTWDEVAVLIFLKAHFSPGNILLDHAVPMVREEAVVGARLGTVGPREKEEEEAEKPDREGFSELRRPSIVRRNSQLRVAGEDIVDLDSFSEQHFKSKVLRAAGRHRRLSKRDTILLHGDAGWERLQAPEAREEEEDGGLWKSPWLRMVGLNFSRRDVSLCIALYFLVSMCLLGMYTFFWFRIRARKGRPGFHVA</sequence>
<dbReference type="PROSITE" id="PS51324">
    <property type="entry name" value="ERV_ALR"/>
    <property type="match status" value="1"/>
</dbReference>
<keyword evidence="7" id="KW-0472">Membrane</keyword>
<gene>
    <name evidence="10" type="primary">Qsox1</name>
    <name evidence="10" type="ORF">ALELAT_R10993</name>
</gene>
<dbReference type="EMBL" id="VXAV01001650">
    <property type="protein sequence ID" value="NXL84524.1"/>
    <property type="molecule type" value="Genomic_DNA"/>
</dbReference>
<dbReference type="Gene3D" id="1.20.120.310">
    <property type="entry name" value="ERV/ALR sulfhydryl oxidase domain"/>
    <property type="match status" value="1"/>
</dbReference>
<feature type="non-terminal residue" evidence="10">
    <location>
        <position position="625"/>
    </location>
</feature>
<comment type="cofactor">
    <cofactor evidence="1 7">
        <name>FAD</name>
        <dbReference type="ChEBI" id="CHEBI:57692"/>
    </cofactor>
</comment>
<keyword evidence="11" id="KW-1185">Reference proteome</keyword>
<dbReference type="GO" id="GO:0000139">
    <property type="term" value="C:Golgi membrane"/>
    <property type="evidence" value="ECO:0007669"/>
    <property type="project" value="TreeGrafter"/>
</dbReference>
<keyword evidence="6" id="KW-1015">Disulfide bond</keyword>
<dbReference type="GO" id="GO:0006457">
    <property type="term" value="P:protein folding"/>
    <property type="evidence" value="ECO:0007669"/>
    <property type="project" value="TreeGrafter"/>
</dbReference>
<dbReference type="Pfam" id="PF18108">
    <property type="entry name" value="QSOX_Trx1"/>
    <property type="match status" value="1"/>
</dbReference>
<organism evidence="10 11">
    <name type="scientific">Alectura lathami</name>
    <name type="common">Australian brush turkey</name>
    <dbReference type="NCBI Taxonomy" id="81907"/>
    <lineage>
        <taxon>Eukaryota</taxon>
        <taxon>Metazoa</taxon>
        <taxon>Chordata</taxon>
        <taxon>Craniata</taxon>
        <taxon>Vertebrata</taxon>
        <taxon>Euteleostomi</taxon>
        <taxon>Archelosauria</taxon>
        <taxon>Archosauria</taxon>
        <taxon>Dinosauria</taxon>
        <taxon>Saurischia</taxon>
        <taxon>Theropoda</taxon>
        <taxon>Coelurosauria</taxon>
        <taxon>Aves</taxon>
        <taxon>Neognathae</taxon>
        <taxon>Galloanserae</taxon>
        <taxon>Galliformes</taxon>
        <taxon>Megapodiidae</taxon>
        <taxon>Alectura</taxon>
    </lineage>
</organism>
<dbReference type="GO" id="GO:0003756">
    <property type="term" value="F:protein disulfide isomerase activity"/>
    <property type="evidence" value="ECO:0007669"/>
    <property type="project" value="TreeGrafter"/>
</dbReference>
<keyword evidence="7" id="KW-0812">Transmembrane</keyword>
<dbReference type="GO" id="GO:0005615">
    <property type="term" value="C:extracellular space"/>
    <property type="evidence" value="ECO:0007669"/>
    <property type="project" value="TreeGrafter"/>
</dbReference>
<feature type="non-terminal residue" evidence="10">
    <location>
        <position position="1"/>
    </location>
</feature>
<dbReference type="InterPro" id="IPR017905">
    <property type="entry name" value="ERV/ALR_sulphydryl_oxidase"/>
</dbReference>
<dbReference type="Proteomes" id="UP000562322">
    <property type="component" value="Unassembled WGS sequence"/>
</dbReference>